<protein>
    <submittedName>
        <fullName evidence="1">Uncharacterized protein</fullName>
    </submittedName>
</protein>
<sequence length="69" mass="7588">MFDLVFESICYLYSTGTIEEENLFNCEDERNKANGGAKLRKEDGGGGGCRYDDDGGIETNGWEWGAGLI</sequence>
<gene>
    <name evidence="1" type="ORF">QVD17_07037</name>
</gene>
<name>A0AAD8PCN5_TARER</name>
<proteinExistence type="predicted"/>
<comment type="caution">
    <text evidence="1">The sequence shown here is derived from an EMBL/GenBank/DDBJ whole genome shotgun (WGS) entry which is preliminary data.</text>
</comment>
<reference evidence="1" key="1">
    <citation type="journal article" date="2023" name="bioRxiv">
        <title>Improved chromosome-level genome assembly for marigold (Tagetes erecta).</title>
        <authorList>
            <person name="Jiang F."/>
            <person name="Yuan L."/>
            <person name="Wang S."/>
            <person name="Wang H."/>
            <person name="Xu D."/>
            <person name="Wang A."/>
            <person name="Fan W."/>
        </authorList>
    </citation>
    <scope>NUCLEOTIDE SEQUENCE</scope>
    <source>
        <strain evidence="1">WSJ</strain>
        <tissue evidence="1">Leaf</tissue>
    </source>
</reference>
<dbReference type="AlphaFoldDB" id="A0AAD8PCN5"/>
<evidence type="ECO:0000313" key="2">
    <source>
        <dbReference type="Proteomes" id="UP001229421"/>
    </source>
</evidence>
<accession>A0AAD8PCN5</accession>
<organism evidence="1 2">
    <name type="scientific">Tagetes erecta</name>
    <name type="common">African marigold</name>
    <dbReference type="NCBI Taxonomy" id="13708"/>
    <lineage>
        <taxon>Eukaryota</taxon>
        <taxon>Viridiplantae</taxon>
        <taxon>Streptophyta</taxon>
        <taxon>Embryophyta</taxon>
        <taxon>Tracheophyta</taxon>
        <taxon>Spermatophyta</taxon>
        <taxon>Magnoliopsida</taxon>
        <taxon>eudicotyledons</taxon>
        <taxon>Gunneridae</taxon>
        <taxon>Pentapetalae</taxon>
        <taxon>asterids</taxon>
        <taxon>campanulids</taxon>
        <taxon>Asterales</taxon>
        <taxon>Asteraceae</taxon>
        <taxon>Asteroideae</taxon>
        <taxon>Heliantheae alliance</taxon>
        <taxon>Tageteae</taxon>
        <taxon>Tagetes</taxon>
    </lineage>
</organism>
<evidence type="ECO:0000313" key="1">
    <source>
        <dbReference type="EMBL" id="KAK1441196.1"/>
    </source>
</evidence>
<dbReference type="Proteomes" id="UP001229421">
    <property type="component" value="Unassembled WGS sequence"/>
</dbReference>
<dbReference type="EMBL" id="JAUHHV010000001">
    <property type="protein sequence ID" value="KAK1441196.1"/>
    <property type="molecule type" value="Genomic_DNA"/>
</dbReference>
<keyword evidence="2" id="KW-1185">Reference proteome</keyword>